<evidence type="ECO:0000256" key="1">
    <source>
        <dbReference type="SAM" id="MobiDB-lite"/>
    </source>
</evidence>
<accession>A0ABR0C1Z2</accession>
<feature type="region of interest" description="Disordered" evidence="1">
    <location>
        <begin position="20"/>
        <end position="63"/>
    </location>
</feature>
<evidence type="ECO:0008006" key="5">
    <source>
        <dbReference type="Google" id="ProtNLM"/>
    </source>
</evidence>
<organism evidence="3 4">
    <name type="scientific">Purpureocillium lilacinum</name>
    <name type="common">Paecilomyces lilacinus</name>
    <dbReference type="NCBI Taxonomy" id="33203"/>
    <lineage>
        <taxon>Eukaryota</taxon>
        <taxon>Fungi</taxon>
        <taxon>Dikarya</taxon>
        <taxon>Ascomycota</taxon>
        <taxon>Pezizomycotina</taxon>
        <taxon>Sordariomycetes</taxon>
        <taxon>Hypocreomycetidae</taxon>
        <taxon>Hypocreales</taxon>
        <taxon>Ophiocordycipitaceae</taxon>
        <taxon>Purpureocillium</taxon>
    </lineage>
</organism>
<feature type="chain" id="PRO_5045205730" description="Cyclin-like F-box" evidence="2">
    <location>
        <begin position="20"/>
        <end position="440"/>
    </location>
</feature>
<name>A0ABR0C1Z2_PURLI</name>
<reference evidence="3 4" key="1">
    <citation type="journal article" date="2024" name="Microbiol. Resour. Announc.">
        <title>Genome annotations for the ascomycete fungi Trichoderma harzianum, Trichoderma aggressivum, and Purpureocillium lilacinum.</title>
        <authorList>
            <person name="Beijen E.P.W."/>
            <person name="Ohm R.A."/>
        </authorList>
    </citation>
    <scope>NUCLEOTIDE SEQUENCE [LARGE SCALE GENOMIC DNA]</scope>
    <source>
        <strain evidence="3 4">CBS 150709</strain>
    </source>
</reference>
<feature type="signal peptide" evidence="2">
    <location>
        <begin position="1"/>
        <end position="19"/>
    </location>
</feature>
<dbReference type="Proteomes" id="UP001287286">
    <property type="component" value="Unassembled WGS sequence"/>
</dbReference>
<gene>
    <name evidence="3" type="ORF">Purlil1_5657</name>
</gene>
<feature type="compositionally biased region" description="Gly residues" evidence="1">
    <location>
        <begin position="27"/>
        <end position="42"/>
    </location>
</feature>
<evidence type="ECO:0000313" key="4">
    <source>
        <dbReference type="Proteomes" id="UP001287286"/>
    </source>
</evidence>
<sequence>MGLSVWFVLALLCVSFGEAAPQRNRGGRGGGNGNGGGGGGGQQQTPQQKAAQKPGGISTAKDGSTILDQTVQINGLAIRYRVSAPAEQFTTTSGVQGGAASPNGSTTGGAAGTIGMNVLLHGDGGQSFFDFPNQGVNANLMGVAVLAPDPNLKWGGADRNGQQRPDGVPHAQAVADLITRELPQVVAFNASNVFFTGVSGGSLTLSGFFMPAHMGQFPNTGVMLNCGGMPPQVDFTREAAAAMGNTRIHFQSTSQELKSLQRSIPQAVQAYERAAAGAGLSGQQINALQTVDNSPNGGHCAFDEKGFVSGVQLMADSYQDVMLPGGSGQVNGIGNVNKGVVGNENLQFAAGGRVYTRHCVVARGLFDIGGLFWPHGRNGGHGLRAVTEAGAGPGVIRTQTGPEWGRWSHRAGTWHTPKGTAHGHQSKRKIYTPDAIYGIN</sequence>
<proteinExistence type="predicted"/>
<keyword evidence="2" id="KW-0732">Signal</keyword>
<protein>
    <recommendedName>
        <fullName evidence="5">Cyclin-like F-box</fullName>
    </recommendedName>
</protein>
<evidence type="ECO:0000313" key="3">
    <source>
        <dbReference type="EMBL" id="KAK4090031.1"/>
    </source>
</evidence>
<comment type="caution">
    <text evidence="3">The sequence shown here is derived from an EMBL/GenBank/DDBJ whole genome shotgun (WGS) entry which is preliminary data.</text>
</comment>
<keyword evidence="4" id="KW-1185">Reference proteome</keyword>
<evidence type="ECO:0000256" key="2">
    <source>
        <dbReference type="SAM" id="SignalP"/>
    </source>
</evidence>
<dbReference type="EMBL" id="JAWRVI010000017">
    <property type="protein sequence ID" value="KAK4090031.1"/>
    <property type="molecule type" value="Genomic_DNA"/>
</dbReference>